<dbReference type="Pfam" id="PF14498">
    <property type="entry name" value="Glyco_hyd_65N_2"/>
    <property type="match status" value="2"/>
</dbReference>
<dbReference type="Gene3D" id="2.70.98.50">
    <property type="entry name" value="putative glycoside hydrolase family protein from bacillus halodurans"/>
    <property type="match status" value="1"/>
</dbReference>
<gene>
    <name evidence="5" type="ORF">LZZ85_11020</name>
</gene>
<evidence type="ECO:0000259" key="4">
    <source>
        <dbReference type="Pfam" id="PF22124"/>
    </source>
</evidence>
<dbReference type="EMBL" id="JAKLTR010000006">
    <property type="protein sequence ID" value="MCG2614818.1"/>
    <property type="molecule type" value="Genomic_DNA"/>
</dbReference>
<evidence type="ECO:0000259" key="3">
    <source>
        <dbReference type="Pfam" id="PF21307"/>
    </source>
</evidence>
<sequence>MLRKIKLFLSLIFVASVLTVNAQDKPLSLWYTKPAEKWTDALPLGNGRLGAMVFGGVEKERIQFNEETLWTGEPRDYTRPGAAKYLDTIRQLIFAGKQKEAEQLAGEKFMGMRSDEGNRDAWIKTVTSTKLPAGDPAAPGFNDASWKTMPVPSYEGWEAAGFEGLDGAIWMRRTINLPADWQNKEAVLDLNRVRDLDYTYVNGKLIGTTNSTDPRKYNIPADVLRAGRNTIAVLVLNFFDKGGIAGYKDTTRHIGIYTKETGEKAKLSLNGNWKYYVVNDDPPPVPRYQADYQPFGDLWLEFSHKPDEGTYRRSLNISNAEAVTSYTSNGVAYTRKYLVSQPDQAMFIQLETNSPGQLNFTASLSSPHKLSSVKTKDGHTLSLSLKVKNGALKGEALLYVELKGGTVQIKDNKIEVKNADEAVLSLVAATNYKNFKDVSGNPVASTNAQLNAIKAKKFEQVREAHVKEYQKYFDTFSILFQGSSREDLPTDERLAKFSSGGDPSFAALYLQYGRYLLISSSRPGTRPANLQGIWNDLLAPPWGSKYTTNINAEMNYWPAELLNLSPMHQPLFDMIGELSQTGKQTAKAHYNSPGWVLHHNTDLWRGTAPINASNHGIWVTGAAWLCQHLWEHYQFSQDVFFLRNKAYPIMKEAALFFNSFLIKDPVSGYLISTPSNSPEQGGLVAGPTMDHQLIRDLFSNVISASEILNVDKAFHDTLKIKYTQIAPNKIGKYGQLQEWLQDKDDTSNKHRHVSHLWGVHPGSEINWVQTPELMNAARQSLIYRGDEATGWSLGWKINLWARFKDGDHSFKLLQMLLSPVKGGAGSYLNLFDAHPPFQIDGNFGGAAGIGEMLLQSHTGFIDLLPALPLALFNGEVNGIRARGGFELKMKWKNGKLQQVELRSTAGKTCKLRYGGKEISFPTEAGGIYRFDGNLEKK</sequence>
<accession>A0ABS9KR91</accession>
<dbReference type="SUPFAM" id="SSF48208">
    <property type="entry name" value="Six-hairpin glycosidases"/>
    <property type="match status" value="1"/>
</dbReference>
<evidence type="ECO:0000313" key="5">
    <source>
        <dbReference type="EMBL" id="MCG2614818.1"/>
    </source>
</evidence>
<evidence type="ECO:0000259" key="2">
    <source>
        <dbReference type="Pfam" id="PF14498"/>
    </source>
</evidence>
<dbReference type="SUPFAM" id="SSF49785">
    <property type="entry name" value="Galactose-binding domain-like"/>
    <property type="match status" value="1"/>
</dbReference>
<proteinExistence type="predicted"/>
<keyword evidence="1" id="KW-0732">Signal</keyword>
<dbReference type="InterPro" id="IPR027414">
    <property type="entry name" value="GH95_N_dom"/>
</dbReference>
<reference evidence="5" key="1">
    <citation type="submission" date="2022-01" db="EMBL/GenBank/DDBJ databases">
        <authorList>
            <person name="Jo J.-H."/>
            <person name="Im W.-T."/>
        </authorList>
    </citation>
    <scope>NUCLEOTIDE SEQUENCE</scope>
    <source>
        <strain evidence="5">NA20</strain>
    </source>
</reference>
<evidence type="ECO:0000313" key="6">
    <source>
        <dbReference type="Proteomes" id="UP001165367"/>
    </source>
</evidence>
<keyword evidence="6" id="KW-1185">Reference proteome</keyword>
<dbReference type="RefSeq" id="WP_237871600.1">
    <property type="nucleotide sequence ID" value="NZ_JAKLTR010000006.1"/>
</dbReference>
<dbReference type="PANTHER" id="PTHR31084">
    <property type="entry name" value="ALPHA-L-FUCOSIDASE 2"/>
    <property type="match status" value="1"/>
</dbReference>
<feature type="domain" description="Glycosyl hydrolase family 95 catalytic" evidence="4">
    <location>
        <begin position="458"/>
        <end position="853"/>
    </location>
</feature>
<dbReference type="InterPro" id="IPR012341">
    <property type="entry name" value="6hp_glycosidase-like_sf"/>
</dbReference>
<dbReference type="InterPro" id="IPR008928">
    <property type="entry name" value="6-hairpin_glycosidase_sf"/>
</dbReference>
<dbReference type="Pfam" id="PF22124">
    <property type="entry name" value="Glyco_hydro_95_cat"/>
    <property type="match status" value="1"/>
</dbReference>
<dbReference type="Gene3D" id="1.50.10.10">
    <property type="match status" value="1"/>
</dbReference>
<comment type="caution">
    <text evidence="5">The sequence shown here is derived from an EMBL/GenBank/DDBJ whole genome shotgun (WGS) entry which is preliminary data.</text>
</comment>
<feature type="domain" description="Alpha fucosidase A-like C-terminal" evidence="3">
    <location>
        <begin position="855"/>
        <end position="915"/>
    </location>
</feature>
<dbReference type="InterPro" id="IPR008979">
    <property type="entry name" value="Galactose-bd-like_sf"/>
</dbReference>
<name>A0ABS9KR91_9BACT</name>
<protein>
    <submittedName>
        <fullName evidence="5">Glycoside hydrolase N-terminal domain-containing protein</fullName>
    </submittedName>
</protein>
<feature type="chain" id="PRO_5046505460" evidence="1">
    <location>
        <begin position="23"/>
        <end position="937"/>
    </location>
</feature>
<feature type="signal peptide" evidence="1">
    <location>
        <begin position="1"/>
        <end position="22"/>
    </location>
</feature>
<dbReference type="PANTHER" id="PTHR31084:SF0">
    <property type="entry name" value="ALPHA-L-FUCOSIDASE 2"/>
    <property type="match status" value="1"/>
</dbReference>
<organism evidence="5 6">
    <name type="scientific">Terrimonas ginsenosidimutans</name>
    <dbReference type="NCBI Taxonomy" id="2908004"/>
    <lineage>
        <taxon>Bacteria</taxon>
        <taxon>Pseudomonadati</taxon>
        <taxon>Bacteroidota</taxon>
        <taxon>Chitinophagia</taxon>
        <taxon>Chitinophagales</taxon>
        <taxon>Chitinophagaceae</taxon>
        <taxon>Terrimonas</taxon>
    </lineage>
</organism>
<evidence type="ECO:0000256" key="1">
    <source>
        <dbReference type="SAM" id="SignalP"/>
    </source>
</evidence>
<dbReference type="InterPro" id="IPR049053">
    <property type="entry name" value="AFCA-like_C"/>
</dbReference>
<dbReference type="InterPro" id="IPR054363">
    <property type="entry name" value="GH95_cat"/>
</dbReference>
<dbReference type="Proteomes" id="UP001165367">
    <property type="component" value="Unassembled WGS sequence"/>
</dbReference>
<dbReference type="GO" id="GO:0016787">
    <property type="term" value="F:hydrolase activity"/>
    <property type="evidence" value="ECO:0007669"/>
    <property type="project" value="UniProtKB-KW"/>
</dbReference>
<dbReference type="Pfam" id="PF21307">
    <property type="entry name" value="Glyco_hydro_95_C"/>
    <property type="match status" value="1"/>
</dbReference>
<keyword evidence="5" id="KW-0378">Hydrolase</keyword>
<feature type="domain" description="Glycosyl hydrolase family 95 N-terminal" evidence="2">
    <location>
        <begin position="29"/>
        <end position="113"/>
    </location>
</feature>
<dbReference type="Gene3D" id="2.60.120.260">
    <property type="entry name" value="Galactose-binding domain-like"/>
    <property type="match status" value="1"/>
</dbReference>
<feature type="domain" description="Glycosyl hydrolase family 95 N-terminal" evidence="2">
    <location>
        <begin position="289"/>
        <end position="434"/>
    </location>
</feature>